<sequence length="163" mass="18022">MYALPRVWCGVQAGRHRAPPGNKEAKFALHQVPMRRREGGYRGCMRLGGWRGAGTGSSTVRVWGVGVEIEDAGLGAAHMRQSHVFLRRGGRRLGVFLARFLELRRGVARRHVRVLWRLVFLMPGGAGDIFCSVVCFWKGQEEASHSPDKAFGGRDEAGEAARP</sequence>
<name>A0A9P4PWH9_9PLEO</name>
<evidence type="ECO:0000313" key="4">
    <source>
        <dbReference type="Proteomes" id="UP000799764"/>
    </source>
</evidence>
<comment type="caution">
    <text evidence="3">The sequence shown here is derived from an EMBL/GenBank/DDBJ whole genome shotgun (WGS) entry which is preliminary data.</text>
</comment>
<organism evidence="3 4">
    <name type="scientific">Karstenula rhodostoma CBS 690.94</name>
    <dbReference type="NCBI Taxonomy" id="1392251"/>
    <lineage>
        <taxon>Eukaryota</taxon>
        <taxon>Fungi</taxon>
        <taxon>Dikarya</taxon>
        <taxon>Ascomycota</taxon>
        <taxon>Pezizomycotina</taxon>
        <taxon>Dothideomycetes</taxon>
        <taxon>Pleosporomycetidae</taxon>
        <taxon>Pleosporales</taxon>
        <taxon>Massarineae</taxon>
        <taxon>Didymosphaeriaceae</taxon>
        <taxon>Karstenula</taxon>
    </lineage>
</organism>
<dbReference type="Proteomes" id="UP000799764">
    <property type="component" value="Unassembled WGS sequence"/>
</dbReference>
<reference evidence="3" key="1">
    <citation type="journal article" date="2020" name="Stud. Mycol.">
        <title>101 Dothideomycetes genomes: a test case for predicting lifestyles and emergence of pathogens.</title>
        <authorList>
            <person name="Haridas S."/>
            <person name="Albert R."/>
            <person name="Binder M."/>
            <person name="Bloem J."/>
            <person name="Labutti K."/>
            <person name="Salamov A."/>
            <person name="Andreopoulos B."/>
            <person name="Baker S."/>
            <person name="Barry K."/>
            <person name="Bills G."/>
            <person name="Bluhm B."/>
            <person name="Cannon C."/>
            <person name="Castanera R."/>
            <person name="Culley D."/>
            <person name="Daum C."/>
            <person name="Ezra D."/>
            <person name="Gonzalez J."/>
            <person name="Henrissat B."/>
            <person name="Kuo A."/>
            <person name="Liang C."/>
            <person name="Lipzen A."/>
            <person name="Lutzoni F."/>
            <person name="Magnuson J."/>
            <person name="Mondo S."/>
            <person name="Nolan M."/>
            <person name="Ohm R."/>
            <person name="Pangilinan J."/>
            <person name="Park H.-J."/>
            <person name="Ramirez L."/>
            <person name="Alfaro M."/>
            <person name="Sun H."/>
            <person name="Tritt A."/>
            <person name="Yoshinaga Y."/>
            <person name="Zwiers L.-H."/>
            <person name="Turgeon B."/>
            <person name="Goodwin S."/>
            <person name="Spatafora J."/>
            <person name="Crous P."/>
            <person name="Grigoriev I."/>
        </authorList>
    </citation>
    <scope>NUCLEOTIDE SEQUENCE</scope>
    <source>
        <strain evidence="3">CBS 690.94</strain>
    </source>
</reference>
<gene>
    <name evidence="3" type="ORF">P171DRAFT_204793</name>
</gene>
<protein>
    <submittedName>
        <fullName evidence="3">Uncharacterized protein</fullName>
    </submittedName>
</protein>
<keyword evidence="2" id="KW-1133">Transmembrane helix</keyword>
<dbReference type="EMBL" id="MU001494">
    <property type="protein sequence ID" value="KAF2450086.1"/>
    <property type="molecule type" value="Genomic_DNA"/>
</dbReference>
<evidence type="ECO:0000256" key="1">
    <source>
        <dbReference type="SAM" id="MobiDB-lite"/>
    </source>
</evidence>
<keyword evidence="2" id="KW-0812">Transmembrane</keyword>
<keyword evidence="4" id="KW-1185">Reference proteome</keyword>
<evidence type="ECO:0000256" key="2">
    <source>
        <dbReference type="SAM" id="Phobius"/>
    </source>
</evidence>
<dbReference type="AlphaFoldDB" id="A0A9P4PWH9"/>
<keyword evidence="2" id="KW-0472">Membrane</keyword>
<feature type="transmembrane region" description="Helical" evidence="2">
    <location>
        <begin position="114"/>
        <end position="139"/>
    </location>
</feature>
<proteinExistence type="predicted"/>
<feature type="region of interest" description="Disordered" evidence="1">
    <location>
        <begin position="144"/>
        <end position="163"/>
    </location>
</feature>
<evidence type="ECO:0000313" key="3">
    <source>
        <dbReference type="EMBL" id="KAF2450086.1"/>
    </source>
</evidence>
<accession>A0A9P4PWH9</accession>